<reference evidence="2 3" key="1">
    <citation type="submission" date="2019-05" db="EMBL/GenBank/DDBJ databases">
        <title>Draft genome sequence of Nonomuraea zeae DSM 100528.</title>
        <authorList>
            <person name="Saricaoglu S."/>
            <person name="Isik K."/>
        </authorList>
    </citation>
    <scope>NUCLEOTIDE SEQUENCE [LARGE SCALE GENOMIC DNA]</scope>
    <source>
        <strain evidence="2 3">DSM 100528</strain>
    </source>
</reference>
<dbReference type="Proteomes" id="UP000306628">
    <property type="component" value="Unassembled WGS sequence"/>
</dbReference>
<evidence type="ECO:0000256" key="1">
    <source>
        <dbReference type="SAM" id="SignalP"/>
    </source>
</evidence>
<feature type="chain" id="PRO_5024382034" evidence="1">
    <location>
        <begin position="34"/>
        <end position="164"/>
    </location>
</feature>
<dbReference type="AlphaFoldDB" id="A0A5S4H4E5"/>
<keyword evidence="1" id="KW-0732">Signal</keyword>
<dbReference type="Pfam" id="PF10901">
    <property type="entry name" value="DUF2690"/>
    <property type="match status" value="1"/>
</dbReference>
<keyword evidence="3" id="KW-1185">Reference proteome</keyword>
<protein>
    <submittedName>
        <fullName evidence="2">DUF2690 domain-containing protein</fullName>
    </submittedName>
</protein>
<comment type="caution">
    <text evidence="2">The sequence shown here is derived from an EMBL/GenBank/DDBJ whole genome shotgun (WGS) entry which is preliminary data.</text>
</comment>
<name>A0A5S4H4E5_9ACTN</name>
<accession>A0A5S4H4E5</accession>
<evidence type="ECO:0000313" key="2">
    <source>
        <dbReference type="EMBL" id="TMR39812.1"/>
    </source>
</evidence>
<proteinExistence type="predicted"/>
<organism evidence="2 3">
    <name type="scientific">Nonomuraea zeae</name>
    <dbReference type="NCBI Taxonomy" id="1642303"/>
    <lineage>
        <taxon>Bacteria</taxon>
        <taxon>Bacillati</taxon>
        <taxon>Actinomycetota</taxon>
        <taxon>Actinomycetes</taxon>
        <taxon>Streptosporangiales</taxon>
        <taxon>Streptosporangiaceae</taxon>
        <taxon>Nonomuraea</taxon>
    </lineage>
</organism>
<gene>
    <name evidence="2" type="ORF">ETD85_00070</name>
</gene>
<dbReference type="RefSeq" id="WP_138687468.1">
    <property type="nucleotide sequence ID" value="NZ_JBHSAZ010000052.1"/>
</dbReference>
<sequence length="164" mass="17129">MKRQLSVLVGTAATALFTTFGAGTAAYAQPAQADPVTVAATCNGNTCSGKDPNATGCSAGARVLADMVVPGYASKEFLVRLSYSPTCNASWTDIQAINQPDCYGGENIWHEAVNNSTGAVTRTARVYDGDACSAYTVMMSRVGRSTRACSTSAWTGGNYCTPWK</sequence>
<dbReference type="OrthoDB" id="4334712at2"/>
<dbReference type="InterPro" id="IPR021224">
    <property type="entry name" value="DUF2690"/>
</dbReference>
<dbReference type="EMBL" id="VCKX01000001">
    <property type="protein sequence ID" value="TMR39812.1"/>
    <property type="molecule type" value="Genomic_DNA"/>
</dbReference>
<evidence type="ECO:0000313" key="3">
    <source>
        <dbReference type="Proteomes" id="UP000306628"/>
    </source>
</evidence>
<feature type="signal peptide" evidence="1">
    <location>
        <begin position="1"/>
        <end position="33"/>
    </location>
</feature>